<keyword evidence="2" id="KW-0732">Signal</keyword>
<evidence type="ECO:0000256" key="1">
    <source>
        <dbReference type="SAM" id="Phobius"/>
    </source>
</evidence>
<organism evidence="3 4">
    <name type="scientific">Cystoisospora suis</name>
    <dbReference type="NCBI Taxonomy" id="483139"/>
    <lineage>
        <taxon>Eukaryota</taxon>
        <taxon>Sar</taxon>
        <taxon>Alveolata</taxon>
        <taxon>Apicomplexa</taxon>
        <taxon>Conoidasida</taxon>
        <taxon>Coccidia</taxon>
        <taxon>Eucoccidiorida</taxon>
        <taxon>Eimeriorina</taxon>
        <taxon>Sarcocystidae</taxon>
        <taxon>Cystoisospora</taxon>
    </lineage>
</organism>
<dbReference type="OrthoDB" id="345699at2759"/>
<keyword evidence="1" id="KW-0472">Membrane</keyword>
<sequence>MGLARTMVTALFLSGWLMMHAVFLANVPSAEQARAQRLLPLRIPSVFHLPWFRTLVKTHMDMDMLKISASDLKQQPSTSFWTTLFNPKRGGSSGGATAASSSSRSFFTILGKGKTDAKDELDTKPGLRLLCWVITAMTMAEWITVVYLAWTCLWQTILRPVILILTFLAILLIAFYCVKTYFFFLHPAISDDAAPPAILSYITSADNLVHGLYYYLWSYLNSGLHLLDRLLAVLVTPAAVLEEEQLRQKQGLLQSQRLGGLEAGIAGVVHSIQQTLYAVLSAGQQVHPNLNNRSDL</sequence>
<keyword evidence="4" id="KW-1185">Reference proteome</keyword>
<comment type="caution">
    <text evidence="3">The sequence shown here is derived from an EMBL/GenBank/DDBJ whole genome shotgun (WGS) entry which is preliminary data.</text>
</comment>
<dbReference type="RefSeq" id="XP_067918976.1">
    <property type="nucleotide sequence ID" value="XM_068069050.1"/>
</dbReference>
<keyword evidence="1" id="KW-1133">Transmembrane helix</keyword>
<reference evidence="3 4" key="1">
    <citation type="journal article" date="2017" name="Int. J. Parasitol.">
        <title>The genome of the protozoan parasite Cystoisospora suis and a reverse vaccinology approach to identify vaccine candidates.</title>
        <authorList>
            <person name="Palmieri N."/>
            <person name="Shrestha A."/>
            <person name="Ruttkowski B."/>
            <person name="Beck T."/>
            <person name="Vogl C."/>
            <person name="Tomley F."/>
            <person name="Blake D.P."/>
            <person name="Joachim A."/>
        </authorList>
    </citation>
    <scope>NUCLEOTIDE SEQUENCE [LARGE SCALE GENOMIC DNA]</scope>
    <source>
        <strain evidence="3 4">Wien I</strain>
    </source>
</reference>
<feature type="transmembrane region" description="Helical" evidence="1">
    <location>
        <begin position="162"/>
        <end position="185"/>
    </location>
</feature>
<dbReference type="GeneID" id="94432261"/>
<evidence type="ECO:0000313" key="4">
    <source>
        <dbReference type="Proteomes" id="UP000221165"/>
    </source>
</evidence>
<gene>
    <name evidence="3" type="ORF">CSUI_008931</name>
</gene>
<evidence type="ECO:0000256" key="2">
    <source>
        <dbReference type="SAM" id="SignalP"/>
    </source>
</evidence>
<dbReference type="VEuPathDB" id="ToxoDB:CSUI_008931"/>
<name>A0A2C6JKF4_9APIC</name>
<feature type="chain" id="PRO_5012790349" evidence="2">
    <location>
        <begin position="22"/>
        <end position="296"/>
    </location>
</feature>
<keyword evidence="1 3" id="KW-0812">Transmembrane</keyword>
<feature type="transmembrane region" description="Helical" evidence="1">
    <location>
        <begin position="127"/>
        <end position="150"/>
    </location>
</feature>
<feature type="signal peptide" evidence="2">
    <location>
        <begin position="1"/>
        <end position="21"/>
    </location>
</feature>
<protein>
    <submittedName>
        <fullName evidence="3">Transmembrane</fullName>
    </submittedName>
</protein>
<evidence type="ECO:0000313" key="3">
    <source>
        <dbReference type="EMBL" id="PHJ17251.1"/>
    </source>
</evidence>
<dbReference type="AlphaFoldDB" id="A0A2C6JKF4"/>
<dbReference type="EMBL" id="MIGC01005146">
    <property type="protein sequence ID" value="PHJ17251.1"/>
    <property type="molecule type" value="Genomic_DNA"/>
</dbReference>
<dbReference type="Proteomes" id="UP000221165">
    <property type="component" value="Unassembled WGS sequence"/>
</dbReference>
<proteinExistence type="predicted"/>
<accession>A0A2C6JKF4</accession>